<reference evidence="10" key="2">
    <citation type="submission" date="2025-08" db="UniProtKB">
        <authorList>
            <consortium name="Ensembl"/>
        </authorList>
    </citation>
    <scope>IDENTIFICATION</scope>
</reference>
<dbReference type="PANTHER" id="PTHR14789">
    <property type="entry name" value="CHONDROLECTIN VARIANT CHODLFDELTAE"/>
    <property type="match status" value="1"/>
</dbReference>
<evidence type="ECO:0000256" key="6">
    <source>
        <dbReference type="ARBA" id="ARBA00023136"/>
    </source>
</evidence>
<comment type="subcellular location">
    <subcellularLocation>
        <location evidence="1">Membrane</location>
        <topology evidence="1">Single-pass type I membrane protein</topology>
    </subcellularLocation>
</comment>
<dbReference type="PROSITE" id="PS50041">
    <property type="entry name" value="C_TYPE_LECTIN_2"/>
    <property type="match status" value="1"/>
</dbReference>
<feature type="domain" description="C-type lectin" evidence="9">
    <location>
        <begin position="302"/>
        <end position="442"/>
    </location>
</feature>
<dbReference type="PANTHER" id="PTHR14789:SF2">
    <property type="entry name" value="LAYILIN"/>
    <property type="match status" value="1"/>
</dbReference>
<dbReference type="GO" id="GO:0005737">
    <property type="term" value="C:cytoplasm"/>
    <property type="evidence" value="ECO:0007669"/>
    <property type="project" value="TreeGrafter"/>
</dbReference>
<evidence type="ECO:0000313" key="10">
    <source>
        <dbReference type="Ensembl" id="ENSCJAP00000019394.4"/>
    </source>
</evidence>
<evidence type="ECO:0000256" key="3">
    <source>
        <dbReference type="ARBA" id="ARBA00022729"/>
    </source>
</evidence>
<dbReference type="GO" id="GO:0030246">
    <property type="term" value="F:carbohydrate binding"/>
    <property type="evidence" value="ECO:0007669"/>
    <property type="project" value="UniProtKB-KW"/>
</dbReference>
<accession>F6Q280</accession>
<evidence type="ECO:0000313" key="11">
    <source>
        <dbReference type="Proteomes" id="UP000008225"/>
    </source>
</evidence>
<organism evidence="10 11">
    <name type="scientific">Callithrix jacchus</name>
    <name type="common">White-tufted-ear marmoset</name>
    <name type="synonym">Simia Jacchus</name>
    <dbReference type="NCBI Taxonomy" id="9483"/>
    <lineage>
        <taxon>Eukaryota</taxon>
        <taxon>Metazoa</taxon>
        <taxon>Chordata</taxon>
        <taxon>Craniata</taxon>
        <taxon>Vertebrata</taxon>
        <taxon>Euteleostomi</taxon>
        <taxon>Mammalia</taxon>
        <taxon>Eutheria</taxon>
        <taxon>Euarchontoglires</taxon>
        <taxon>Primates</taxon>
        <taxon>Haplorrhini</taxon>
        <taxon>Platyrrhini</taxon>
        <taxon>Cebidae</taxon>
        <taxon>Callitrichinae</taxon>
        <taxon>Callithrix</taxon>
        <taxon>Callithrix</taxon>
    </lineage>
</organism>
<keyword evidence="4" id="KW-0430">Lectin</keyword>
<keyword evidence="3" id="KW-0732">Signal</keyword>
<feature type="region of interest" description="Disordered" evidence="7">
    <location>
        <begin position="187"/>
        <end position="209"/>
    </location>
</feature>
<dbReference type="InterPro" id="IPR016187">
    <property type="entry name" value="CTDL_fold"/>
</dbReference>
<dbReference type="Ensembl" id="ENSCJAT00000020486.4">
    <property type="protein sequence ID" value="ENSCJAP00000019394.4"/>
    <property type="gene ID" value="ENSCJAG00000010496.5"/>
</dbReference>
<reference evidence="10" key="3">
    <citation type="submission" date="2025-09" db="UniProtKB">
        <authorList>
            <consortium name="Ensembl"/>
        </authorList>
    </citation>
    <scope>IDENTIFICATION</scope>
</reference>
<keyword evidence="11" id="KW-1185">Reference proteome</keyword>
<dbReference type="Gene3D" id="3.10.100.10">
    <property type="entry name" value="Mannose-Binding Protein A, subunit A"/>
    <property type="match status" value="1"/>
</dbReference>
<name>F6Q280_CALJA</name>
<reference evidence="10" key="1">
    <citation type="submission" date="2009-03" db="EMBL/GenBank/DDBJ databases">
        <authorList>
            <person name="Warren W."/>
            <person name="Ye L."/>
            <person name="Minx P."/>
            <person name="Worley K."/>
            <person name="Gibbs R."/>
            <person name="Wilson R.K."/>
        </authorList>
    </citation>
    <scope>NUCLEOTIDE SEQUENCE [LARGE SCALE GENOMIC DNA]</scope>
</reference>
<dbReference type="STRING" id="9483.ENSCJAP00000019394"/>
<evidence type="ECO:0000256" key="4">
    <source>
        <dbReference type="ARBA" id="ARBA00022734"/>
    </source>
</evidence>
<dbReference type="FunCoup" id="F6Q280">
    <property type="interactions" value="36"/>
</dbReference>
<dbReference type="GO" id="GO:0016020">
    <property type="term" value="C:membrane"/>
    <property type="evidence" value="ECO:0007669"/>
    <property type="project" value="UniProtKB-SubCell"/>
</dbReference>
<dbReference type="InterPro" id="IPR016186">
    <property type="entry name" value="C-type_lectin-like/link_sf"/>
</dbReference>
<dbReference type="SMART" id="SM00034">
    <property type="entry name" value="CLECT"/>
    <property type="match status" value="1"/>
</dbReference>
<dbReference type="GO" id="GO:0050772">
    <property type="term" value="P:positive regulation of axonogenesis"/>
    <property type="evidence" value="ECO:0007669"/>
    <property type="project" value="TreeGrafter"/>
</dbReference>
<evidence type="ECO:0000256" key="2">
    <source>
        <dbReference type="ARBA" id="ARBA00022692"/>
    </source>
</evidence>
<proteinExistence type="predicted"/>
<dbReference type="InterPro" id="IPR001304">
    <property type="entry name" value="C-type_lectin-like"/>
</dbReference>
<keyword evidence="6 8" id="KW-0472">Membrane</keyword>
<evidence type="ECO:0000256" key="5">
    <source>
        <dbReference type="ARBA" id="ARBA00022989"/>
    </source>
</evidence>
<feature type="transmembrane region" description="Helical" evidence="8">
    <location>
        <begin position="490"/>
        <end position="515"/>
    </location>
</feature>
<protein>
    <submittedName>
        <fullName evidence="10">Layilin</fullName>
    </submittedName>
</protein>
<keyword evidence="5 8" id="KW-1133">Transmembrane helix</keyword>
<dbReference type="Pfam" id="PF00059">
    <property type="entry name" value="Lectin_C"/>
    <property type="match status" value="1"/>
</dbReference>
<dbReference type="InterPro" id="IPR051505">
    <property type="entry name" value="C-type_lectin_domain"/>
</dbReference>
<dbReference type="Bgee" id="ENSCJAG00000010496">
    <property type="expression patterns" value="Expressed in ovary and 6 other cell types or tissues"/>
</dbReference>
<dbReference type="CDD" id="cd03595">
    <property type="entry name" value="CLECT_chondrolectin_like"/>
    <property type="match status" value="1"/>
</dbReference>
<dbReference type="AlphaFoldDB" id="F6Q280"/>
<dbReference type="FunFam" id="3.10.100.10:FF:000006">
    <property type="entry name" value="Layilin b"/>
    <property type="match status" value="1"/>
</dbReference>
<sequence>MTPPPNIFPAKARIVSFLGSETPFSVWWKPLSVQPRGLQLSRVLWTPPARSPITFPASGHTACASLCSLIDHSFLRCRPSCRDCGPLSPGWESTPRLSLRPAPAQLVNLAEVPGTEVRCGAGFRHTVLVNRLQRSETGGFLRLRQTRVISQGSSERGRELAPPRLAPIRLAECLAGAELAGRRCRGRDSQRGCPPAVTSHRAEGRPTDSARSPLLPCGPWVLGRCCCRGCSCRPRRRPPARSNAVAPGCRRAHPSRAMRPGTALQALVLAWLLVGLRAATGRLLSASDLDLRGGQQVCRGGTERLCYKVIYFHDTSQRLNFEEAKEACRRDGGQLVSIESEDEQKLIEKFIENLMASDGDFWIGLRRHEEKQSNSTACQDLYAWTDGSTSQFRNWYVDEPSCGSEVCVVMYHQPSAPAGIGGPYMFQWNDDRCNMKNNFICKYSDEKPIVPSTEAEGEGTELTTLVLLGETQEEDAKKTFKESREAAWNLAYILIPGIPLLLVLVVTTVVCWVWICRRKREQPDPNTKKQHTIWPSPHQENSPDLEVYNVIRKQSEADLAETRPDLKNISFRVCSGEATPDAVSCDYDNMAVNPSESGFVTLVSVESGFVTNDIYEFSPDQMGRSKESGWVENEIYGY</sequence>
<keyword evidence="2 8" id="KW-0812">Transmembrane</keyword>
<evidence type="ECO:0000259" key="9">
    <source>
        <dbReference type="PROSITE" id="PS50041"/>
    </source>
</evidence>
<evidence type="ECO:0000256" key="1">
    <source>
        <dbReference type="ARBA" id="ARBA00004479"/>
    </source>
</evidence>
<dbReference type="SUPFAM" id="SSF56436">
    <property type="entry name" value="C-type lectin-like"/>
    <property type="match status" value="1"/>
</dbReference>
<dbReference type="GeneTree" id="ENSGT00390000001844"/>
<gene>
    <name evidence="10" type="primary">LAYN</name>
</gene>
<dbReference type="InParanoid" id="F6Q280"/>
<evidence type="ECO:0000256" key="7">
    <source>
        <dbReference type="SAM" id="MobiDB-lite"/>
    </source>
</evidence>
<dbReference type="Proteomes" id="UP000008225">
    <property type="component" value="Chromosome 11"/>
</dbReference>
<evidence type="ECO:0000256" key="8">
    <source>
        <dbReference type="SAM" id="Phobius"/>
    </source>
</evidence>